<dbReference type="PANTHER" id="PTHR21530">
    <property type="entry name" value="PHEROMONE SHUTDOWN PROTEIN"/>
    <property type="match status" value="1"/>
</dbReference>
<dbReference type="RefSeq" id="WP_130647262.1">
    <property type="nucleotide sequence ID" value="NZ_PGCL01000003.1"/>
</dbReference>
<dbReference type="CDD" id="cd14726">
    <property type="entry name" value="TraB_PrgY-like"/>
    <property type="match status" value="1"/>
</dbReference>
<keyword evidence="1" id="KW-1133">Transmembrane helix</keyword>
<gene>
    <name evidence="2" type="ORF">CUJ86_09205</name>
</gene>
<accession>A0A483CSM1</accession>
<dbReference type="OrthoDB" id="185689at2157"/>
<dbReference type="NCBIfam" id="TIGR00261">
    <property type="entry name" value="traB"/>
    <property type="match status" value="1"/>
</dbReference>
<dbReference type="InterPro" id="IPR046345">
    <property type="entry name" value="TraB_PrgY-like"/>
</dbReference>
<dbReference type="InterPro" id="IPR005230">
    <property type="entry name" value="TraB_bac"/>
</dbReference>
<protein>
    <submittedName>
        <fullName evidence="2">TraB family protein</fullName>
    </submittedName>
</protein>
<evidence type="ECO:0000256" key="1">
    <source>
        <dbReference type="SAM" id="Phobius"/>
    </source>
</evidence>
<organism evidence="2 3">
    <name type="scientific">Methanofollis fontis</name>
    <dbReference type="NCBI Taxonomy" id="2052832"/>
    <lineage>
        <taxon>Archaea</taxon>
        <taxon>Methanobacteriati</taxon>
        <taxon>Methanobacteriota</taxon>
        <taxon>Stenosarchaea group</taxon>
        <taxon>Methanomicrobia</taxon>
        <taxon>Methanomicrobiales</taxon>
        <taxon>Methanomicrobiaceae</taxon>
        <taxon>Methanofollis</taxon>
    </lineage>
</organism>
<dbReference type="PANTHER" id="PTHR21530:SF7">
    <property type="entry name" value="TRAB DOMAIN-CONTAINING PROTEIN"/>
    <property type="match status" value="1"/>
</dbReference>
<keyword evidence="3" id="KW-1185">Reference proteome</keyword>
<dbReference type="EMBL" id="PGCL01000003">
    <property type="protein sequence ID" value="TAJ44191.1"/>
    <property type="molecule type" value="Genomic_DNA"/>
</dbReference>
<dbReference type="Pfam" id="PF01963">
    <property type="entry name" value="TraB_PrgY_gumN"/>
    <property type="match status" value="1"/>
</dbReference>
<feature type="transmembrane region" description="Helical" evidence="1">
    <location>
        <begin position="382"/>
        <end position="399"/>
    </location>
</feature>
<feature type="transmembrane region" description="Helical" evidence="1">
    <location>
        <begin position="262"/>
        <end position="284"/>
    </location>
</feature>
<comment type="caution">
    <text evidence="2">The sequence shown here is derived from an EMBL/GenBank/DDBJ whole genome shotgun (WGS) entry which is preliminary data.</text>
</comment>
<evidence type="ECO:0000313" key="3">
    <source>
        <dbReference type="Proteomes" id="UP000292580"/>
    </source>
</evidence>
<feature type="transmembrane region" description="Helical" evidence="1">
    <location>
        <begin position="234"/>
        <end position="255"/>
    </location>
</feature>
<feature type="transmembrane region" description="Helical" evidence="1">
    <location>
        <begin position="290"/>
        <end position="315"/>
    </location>
</feature>
<keyword evidence="1" id="KW-0472">Membrane</keyword>
<dbReference type="Proteomes" id="UP000292580">
    <property type="component" value="Unassembled WGS sequence"/>
</dbReference>
<feature type="transmembrane region" description="Helical" evidence="1">
    <location>
        <begin position="349"/>
        <end position="370"/>
    </location>
</feature>
<dbReference type="InterPro" id="IPR002816">
    <property type="entry name" value="TraB/PrgY/GumN_fam"/>
</dbReference>
<name>A0A483CSM1_9EURY</name>
<evidence type="ECO:0000313" key="2">
    <source>
        <dbReference type="EMBL" id="TAJ44191.1"/>
    </source>
</evidence>
<reference evidence="2 3" key="1">
    <citation type="submission" date="2017-11" db="EMBL/GenBank/DDBJ databases">
        <title>Isolation and Characterization of Methanofollis Species from Methane Seep Offshore SW Taiwan.</title>
        <authorList>
            <person name="Teng N.-H."/>
            <person name="Lai M.-C."/>
            <person name="Chen S.-C."/>
        </authorList>
    </citation>
    <scope>NUCLEOTIDE SEQUENCE [LARGE SCALE GENOMIC DNA]</scope>
    <source>
        <strain evidence="2 3">FWC-SCC2</strain>
    </source>
</reference>
<proteinExistence type="predicted"/>
<dbReference type="AlphaFoldDB" id="A0A483CSM1"/>
<keyword evidence="1" id="KW-0812">Transmembrane</keyword>
<sequence length="400" mass="43545">MGEVRIVGTAHVSERSIEAVRDAIEEFSPDVVGVELDRGRYAALKKEQAPPKVEDVLKAGNFSQLLFQWTLGYIQRKIGMDVGVEPGAEMVAAIGEVERRGLRLALIDRDIRITLARFWQGMSLWEKMKMIYALAASLSGPGEDGIDVDALTEQDVVTAALEEFRRFSPNGARALIDERDAYIARRIIDLSGRYERVLAVVGAGHVRGVERYLSSPELLPAEEDLVAPPRHYPWGKIIGGVFVVLFALLIISLAFSGVGFEVLVWAILYWVLINGVLAAAFTIAAGGHPLSAVTAFGVAWMTSLNPLMAAGWFAAAVEAKIRKPSTADFQRIMDAENFSEMRKVPIFRVVLVAALANVGSTLGTIAYFAFISPILGIDPTVIIPQGFANFVGWLGGLFSP</sequence>